<dbReference type="AlphaFoldDB" id="A0A934W2D3"/>
<name>A0A934W2D3_9BURK</name>
<feature type="region of interest" description="Disordered" evidence="1">
    <location>
        <begin position="1"/>
        <end position="26"/>
    </location>
</feature>
<evidence type="ECO:0000256" key="1">
    <source>
        <dbReference type="SAM" id="MobiDB-lite"/>
    </source>
</evidence>
<reference evidence="2" key="1">
    <citation type="submission" date="2021-01" db="EMBL/GenBank/DDBJ databases">
        <title>Genome sequence of strain Noviherbaspirillum sp. DKR-6.</title>
        <authorList>
            <person name="Chaudhary D.K."/>
        </authorList>
    </citation>
    <scope>NUCLEOTIDE SEQUENCE</scope>
    <source>
        <strain evidence="2">DKR-6</strain>
    </source>
</reference>
<keyword evidence="3" id="KW-1185">Reference proteome</keyword>
<organism evidence="2 3">
    <name type="scientific">Noviherbaspirillum pedocola</name>
    <dbReference type="NCBI Taxonomy" id="2801341"/>
    <lineage>
        <taxon>Bacteria</taxon>
        <taxon>Pseudomonadati</taxon>
        <taxon>Pseudomonadota</taxon>
        <taxon>Betaproteobacteria</taxon>
        <taxon>Burkholderiales</taxon>
        <taxon>Oxalobacteraceae</taxon>
        <taxon>Noviherbaspirillum</taxon>
    </lineage>
</organism>
<dbReference type="RefSeq" id="WP_234484218.1">
    <property type="nucleotide sequence ID" value="NZ_JAEPBG010000006.1"/>
</dbReference>
<comment type="caution">
    <text evidence="2">The sequence shown here is derived from an EMBL/GenBank/DDBJ whole genome shotgun (WGS) entry which is preliminary data.</text>
</comment>
<accession>A0A934W2D3</accession>
<protein>
    <submittedName>
        <fullName evidence="2">Uncharacterized protein</fullName>
    </submittedName>
</protein>
<evidence type="ECO:0000313" key="2">
    <source>
        <dbReference type="EMBL" id="MBK4736196.1"/>
    </source>
</evidence>
<dbReference type="Proteomes" id="UP000622890">
    <property type="component" value="Unassembled WGS sequence"/>
</dbReference>
<evidence type="ECO:0000313" key="3">
    <source>
        <dbReference type="Proteomes" id="UP000622890"/>
    </source>
</evidence>
<dbReference type="EMBL" id="JAEPBG010000006">
    <property type="protein sequence ID" value="MBK4736196.1"/>
    <property type="molecule type" value="Genomic_DNA"/>
</dbReference>
<proteinExistence type="predicted"/>
<sequence>MTHPDPSPAATAETSQPATVERRSCVNHGGMVPITEGTFIPRGRQMQFTCNRCLAQRKPPRPVR</sequence>
<gene>
    <name evidence="2" type="ORF">JJB74_16355</name>
</gene>